<keyword evidence="3" id="KW-1185">Reference proteome</keyword>
<comment type="caution">
    <text evidence="2">The sequence shown here is derived from an EMBL/GenBank/DDBJ whole genome shotgun (WGS) entry which is preliminary data.</text>
</comment>
<dbReference type="Pfam" id="PF10003">
    <property type="entry name" value="DUF2244"/>
    <property type="match status" value="1"/>
</dbReference>
<evidence type="ECO:0000313" key="3">
    <source>
        <dbReference type="Proteomes" id="UP001279553"/>
    </source>
</evidence>
<keyword evidence="1" id="KW-1133">Transmembrane helix</keyword>
<reference evidence="2 3" key="1">
    <citation type="submission" date="2023-11" db="EMBL/GenBank/DDBJ databases">
        <title>MicrobeMod: A computational toolkit for identifying prokaryotic methylation and restriction-modification with nanopore sequencing.</title>
        <authorList>
            <person name="Crits-Christoph A."/>
            <person name="Kang S.C."/>
            <person name="Lee H."/>
            <person name="Ostrov N."/>
        </authorList>
    </citation>
    <scope>NUCLEOTIDE SEQUENCE [LARGE SCALE GENOMIC DNA]</scope>
    <source>
        <strain evidence="2 3">DSMZ 700</strain>
    </source>
</reference>
<dbReference type="AlphaFoldDB" id="A0AAW9DXA8"/>
<gene>
    <name evidence="2" type="ORF">SIL87_18365</name>
</gene>
<sequence>MSDTTDTIEAPGPIFEAILTPHRSMSRRGMFIVFGVMAAGSMLVNGLMYYLGALPVIGFDVVDLLLAIMLYAMNMRGGRASEVILLTEDGLTITRTSPRGRRNQIAMAPGWLRVQLEETAGSNPVLSIVNREAKHIVGTDLGGAERRDLAEALKAAFARLRSPRFDNPQTRN</sequence>
<evidence type="ECO:0000256" key="1">
    <source>
        <dbReference type="SAM" id="Phobius"/>
    </source>
</evidence>
<keyword evidence="1" id="KW-0472">Membrane</keyword>
<protein>
    <submittedName>
        <fullName evidence="2">DUF2244 domain-containing protein</fullName>
    </submittedName>
</protein>
<dbReference type="RefSeq" id="WP_319615573.1">
    <property type="nucleotide sequence ID" value="NZ_JAWXYB010000018.1"/>
</dbReference>
<feature type="transmembrane region" description="Helical" evidence="1">
    <location>
        <begin position="56"/>
        <end position="73"/>
    </location>
</feature>
<proteinExistence type="predicted"/>
<organism evidence="2 3">
    <name type="scientific">Acidiphilium acidophilum</name>
    <name type="common">Thiobacillus acidophilus</name>
    <dbReference type="NCBI Taxonomy" id="76588"/>
    <lineage>
        <taxon>Bacteria</taxon>
        <taxon>Pseudomonadati</taxon>
        <taxon>Pseudomonadota</taxon>
        <taxon>Alphaproteobacteria</taxon>
        <taxon>Acetobacterales</taxon>
        <taxon>Acidocellaceae</taxon>
        <taxon>Acidiphilium</taxon>
    </lineage>
</organism>
<accession>A0AAW9DXA8</accession>
<dbReference type="InterPro" id="IPR019253">
    <property type="entry name" value="DUF2244_TM"/>
</dbReference>
<dbReference type="Proteomes" id="UP001279553">
    <property type="component" value="Unassembled WGS sequence"/>
</dbReference>
<dbReference type="EMBL" id="JAWXYB010000018">
    <property type="protein sequence ID" value="MDX5932720.1"/>
    <property type="molecule type" value="Genomic_DNA"/>
</dbReference>
<feature type="transmembrane region" description="Helical" evidence="1">
    <location>
        <begin position="31"/>
        <end position="50"/>
    </location>
</feature>
<name>A0AAW9DXA8_ACIAO</name>
<evidence type="ECO:0000313" key="2">
    <source>
        <dbReference type="EMBL" id="MDX5932720.1"/>
    </source>
</evidence>
<keyword evidence="1" id="KW-0812">Transmembrane</keyword>